<evidence type="ECO:0000313" key="3">
    <source>
        <dbReference type="EMBL" id="GIH71881.1"/>
    </source>
</evidence>
<keyword evidence="2" id="KW-1133">Transmembrane helix</keyword>
<reference evidence="3" key="1">
    <citation type="submission" date="2021-01" db="EMBL/GenBank/DDBJ databases">
        <title>Whole genome shotgun sequence of Sphaerimonospora thailandensis NBRC 107569.</title>
        <authorList>
            <person name="Komaki H."/>
            <person name="Tamura T."/>
        </authorList>
    </citation>
    <scope>NUCLEOTIDE SEQUENCE</scope>
    <source>
        <strain evidence="3">NBRC 107569</strain>
    </source>
</reference>
<accession>A0A8J3W1K9</accession>
<evidence type="ECO:0000256" key="2">
    <source>
        <dbReference type="SAM" id="Phobius"/>
    </source>
</evidence>
<protein>
    <submittedName>
        <fullName evidence="3">Uncharacterized protein</fullName>
    </submittedName>
</protein>
<name>A0A8J3W1K9_9ACTN</name>
<sequence>MNGGMNDIDNLVRAIDLAPNAPAQGPGARELRDAIMATPVQSGRLSRLSRRPGRVRRPVLISAVTAAVAAAAAIGIGVLPGGPATQYANAAVSIKKTEDHFSVTITDPAADHRRFEEAFRAVGLDVVVKVVPVAPAEVGSLIGPIAPKGFKWHGSIGVQRVTPCASAFCGKVWMPADFPGQVVFGVGRPAEPGEPYAQDPAFDPSGAEALDGYTAHGKRVATVRAEAGRRGLKVGYRLLWTRPDGSFFDEPVPGSRVKDDWIVEWSRHRSSDTVDLFVVPGPGSGPAPDPQEIATPQWYDLPD</sequence>
<gene>
    <name evidence="3" type="ORF">Mth01_41340</name>
</gene>
<dbReference type="AlphaFoldDB" id="A0A8J3W1K9"/>
<proteinExistence type="predicted"/>
<dbReference type="EMBL" id="BOOG01000041">
    <property type="protein sequence ID" value="GIH71881.1"/>
    <property type="molecule type" value="Genomic_DNA"/>
</dbReference>
<keyword evidence="2" id="KW-0472">Membrane</keyword>
<comment type="caution">
    <text evidence="3">The sequence shown here is derived from an EMBL/GenBank/DDBJ whole genome shotgun (WGS) entry which is preliminary data.</text>
</comment>
<keyword evidence="2" id="KW-0812">Transmembrane</keyword>
<keyword evidence="4" id="KW-1185">Reference proteome</keyword>
<dbReference type="Proteomes" id="UP000610966">
    <property type="component" value="Unassembled WGS sequence"/>
</dbReference>
<feature type="transmembrane region" description="Helical" evidence="2">
    <location>
        <begin position="59"/>
        <end position="79"/>
    </location>
</feature>
<dbReference type="RefSeq" id="WP_204017559.1">
    <property type="nucleotide sequence ID" value="NZ_BOOG01000041.1"/>
</dbReference>
<organism evidence="3 4">
    <name type="scientific">Sphaerimonospora thailandensis</name>
    <dbReference type="NCBI Taxonomy" id="795644"/>
    <lineage>
        <taxon>Bacteria</taxon>
        <taxon>Bacillati</taxon>
        <taxon>Actinomycetota</taxon>
        <taxon>Actinomycetes</taxon>
        <taxon>Streptosporangiales</taxon>
        <taxon>Streptosporangiaceae</taxon>
        <taxon>Sphaerimonospora</taxon>
    </lineage>
</organism>
<evidence type="ECO:0000256" key="1">
    <source>
        <dbReference type="SAM" id="MobiDB-lite"/>
    </source>
</evidence>
<evidence type="ECO:0000313" key="4">
    <source>
        <dbReference type="Proteomes" id="UP000610966"/>
    </source>
</evidence>
<feature type="region of interest" description="Disordered" evidence="1">
    <location>
        <begin position="280"/>
        <end position="303"/>
    </location>
</feature>